<dbReference type="GO" id="GO:0030234">
    <property type="term" value="F:enzyme regulator activity"/>
    <property type="evidence" value="ECO:0000318"/>
    <property type="project" value="GO_Central"/>
</dbReference>
<feature type="domain" description="EF-hand" evidence="4">
    <location>
        <begin position="8"/>
        <end position="43"/>
    </location>
</feature>
<keyword evidence="2" id="KW-0106">Calcium</keyword>
<dbReference type="SUPFAM" id="SSF47473">
    <property type="entry name" value="EF-hand"/>
    <property type="match status" value="1"/>
</dbReference>
<dbReference type="GeneID" id="118427256"/>
<dbReference type="FunFam" id="1.10.238.10:FF:000003">
    <property type="entry name" value="Calmodulin A"/>
    <property type="match status" value="1"/>
</dbReference>
<keyword evidence="1" id="KW-0677">Repeat</keyword>
<dbReference type="Proteomes" id="UP000001554">
    <property type="component" value="Chromosome 12"/>
</dbReference>
<proteinExistence type="predicted"/>
<dbReference type="InterPro" id="IPR002048">
    <property type="entry name" value="EF_hand_dom"/>
</dbReference>
<evidence type="ECO:0000313" key="5">
    <source>
        <dbReference type="Proteomes" id="UP000001554"/>
    </source>
</evidence>
<feature type="domain" description="EF-hand" evidence="4">
    <location>
        <begin position="44"/>
        <end position="79"/>
    </location>
</feature>
<evidence type="ECO:0000256" key="2">
    <source>
        <dbReference type="ARBA" id="ARBA00022837"/>
    </source>
</evidence>
<feature type="region of interest" description="Disordered" evidence="3">
    <location>
        <begin position="152"/>
        <end position="211"/>
    </location>
</feature>
<feature type="domain" description="EF-hand" evidence="4">
    <location>
        <begin position="119"/>
        <end position="154"/>
    </location>
</feature>
<organism evidence="5 6">
    <name type="scientific">Branchiostoma floridae</name>
    <name type="common">Florida lancelet</name>
    <name type="synonym">Amphioxus</name>
    <dbReference type="NCBI Taxonomy" id="7739"/>
    <lineage>
        <taxon>Eukaryota</taxon>
        <taxon>Metazoa</taxon>
        <taxon>Chordata</taxon>
        <taxon>Cephalochordata</taxon>
        <taxon>Leptocardii</taxon>
        <taxon>Amphioxiformes</taxon>
        <taxon>Branchiostomatidae</taxon>
        <taxon>Branchiostoma</taxon>
    </lineage>
</organism>
<keyword evidence="5" id="KW-1185">Reference proteome</keyword>
<dbReference type="PROSITE" id="PS00018">
    <property type="entry name" value="EF_HAND_1"/>
    <property type="match status" value="4"/>
</dbReference>
<feature type="domain" description="EF-hand" evidence="4">
    <location>
        <begin position="83"/>
        <end position="118"/>
    </location>
</feature>
<dbReference type="SMART" id="SM00054">
    <property type="entry name" value="EFh"/>
    <property type="match status" value="4"/>
</dbReference>
<protein>
    <submittedName>
        <fullName evidence="6">Neo-calmodulin-like isoform X1</fullName>
    </submittedName>
</protein>
<evidence type="ECO:0000313" key="6">
    <source>
        <dbReference type="RefSeq" id="XP_035692823.1"/>
    </source>
</evidence>
<dbReference type="InterPro" id="IPR050230">
    <property type="entry name" value="CALM/Myosin/TropC-like"/>
</dbReference>
<evidence type="ECO:0000259" key="4">
    <source>
        <dbReference type="PROSITE" id="PS50222"/>
    </source>
</evidence>
<dbReference type="PANTHER" id="PTHR23048:SF0">
    <property type="entry name" value="CALMODULIN LIKE 3"/>
    <property type="match status" value="1"/>
</dbReference>
<dbReference type="Gene3D" id="1.10.238.10">
    <property type="entry name" value="EF-hand"/>
    <property type="match status" value="3"/>
</dbReference>
<feature type="compositionally biased region" description="Basic and acidic residues" evidence="3">
    <location>
        <begin position="202"/>
        <end position="211"/>
    </location>
</feature>
<dbReference type="Pfam" id="PF13499">
    <property type="entry name" value="EF-hand_7"/>
    <property type="match status" value="2"/>
</dbReference>
<feature type="compositionally biased region" description="Basic residues" evidence="3">
    <location>
        <begin position="183"/>
        <end position="195"/>
    </location>
</feature>
<dbReference type="InterPro" id="IPR018247">
    <property type="entry name" value="EF_Hand_1_Ca_BS"/>
</dbReference>
<evidence type="ECO:0000256" key="1">
    <source>
        <dbReference type="ARBA" id="ARBA00022737"/>
    </source>
</evidence>
<dbReference type="InterPro" id="IPR011992">
    <property type="entry name" value="EF-hand-dom_pair"/>
</dbReference>
<reference evidence="6" key="2">
    <citation type="submission" date="2025-08" db="UniProtKB">
        <authorList>
            <consortium name="RefSeq"/>
        </authorList>
    </citation>
    <scope>IDENTIFICATION</scope>
    <source>
        <strain evidence="6">S238N-H82</strain>
        <tissue evidence="6">Testes</tissue>
    </source>
</reference>
<dbReference type="GO" id="GO:0005737">
    <property type="term" value="C:cytoplasm"/>
    <property type="evidence" value="ECO:0000318"/>
    <property type="project" value="GO_Central"/>
</dbReference>
<dbReference type="CDD" id="cd00051">
    <property type="entry name" value="EFh"/>
    <property type="match status" value="1"/>
</dbReference>
<sequence length="211" mass="23688">MARQMDQSKVKELKETFSLFDKDGDGNITATELESVMRSLGHDPTGDEITDMMKSVDVDGNGTIDFQEFLSMMGSRPSVHAVDRDVEIREMFRVFDVDGNGFISAAELRRAMSNLGEDLTEDEIDEMIRVADKDGDGQIDFEEFVKMSRLAHPEPPKSITLDVPSQPDSPESPEDGKKEKKGSFKKKRGSFKKRLMQLAGKDSSDRRDKDS</sequence>
<dbReference type="GO" id="GO:0000226">
    <property type="term" value="P:microtubule cytoskeleton organization"/>
    <property type="evidence" value="ECO:0000318"/>
    <property type="project" value="GO_Central"/>
</dbReference>
<dbReference type="KEGG" id="bfo:118427256"/>
<dbReference type="GO" id="GO:0005509">
    <property type="term" value="F:calcium ion binding"/>
    <property type="evidence" value="ECO:0000318"/>
    <property type="project" value="GO_Central"/>
</dbReference>
<dbReference type="PROSITE" id="PS50222">
    <property type="entry name" value="EF_HAND_2"/>
    <property type="match status" value="4"/>
</dbReference>
<evidence type="ECO:0000256" key="3">
    <source>
        <dbReference type="SAM" id="MobiDB-lite"/>
    </source>
</evidence>
<dbReference type="PANTHER" id="PTHR23048">
    <property type="entry name" value="MYOSIN LIGHT CHAIN 1, 3"/>
    <property type="match status" value="1"/>
</dbReference>
<dbReference type="RefSeq" id="XP_035692823.1">
    <property type="nucleotide sequence ID" value="XM_035836930.1"/>
</dbReference>
<gene>
    <name evidence="6" type="primary">LOC118427256</name>
</gene>
<accession>A0A9J7M1W7</accession>
<dbReference type="AlphaFoldDB" id="A0A9J7M1W7"/>
<name>A0A9J7M1W7_BRAFL</name>
<reference evidence="5" key="1">
    <citation type="journal article" date="2020" name="Nat. Ecol. Evol.">
        <title>Deeply conserved synteny resolves early events in vertebrate evolution.</title>
        <authorList>
            <person name="Simakov O."/>
            <person name="Marletaz F."/>
            <person name="Yue J.X."/>
            <person name="O'Connell B."/>
            <person name="Jenkins J."/>
            <person name="Brandt A."/>
            <person name="Calef R."/>
            <person name="Tung C.H."/>
            <person name="Huang T.K."/>
            <person name="Schmutz J."/>
            <person name="Satoh N."/>
            <person name="Yu J.K."/>
            <person name="Putnam N.H."/>
            <person name="Green R.E."/>
            <person name="Rokhsar D.S."/>
        </authorList>
    </citation>
    <scope>NUCLEOTIDE SEQUENCE [LARGE SCALE GENOMIC DNA]</scope>
    <source>
        <strain evidence="5">S238N-H82</strain>
    </source>
</reference>